<comment type="caution">
    <text evidence="1">The sequence shown here is derived from an EMBL/GenBank/DDBJ whole genome shotgun (WGS) entry which is preliminary data.</text>
</comment>
<feature type="non-terminal residue" evidence="1">
    <location>
        <position position="1"/>
    </location>
</feature>
<protein>
    <submittedName>
        <fullName evidence="1">Uncharacterized protein</fullName>
    </submittedName>
</protein>
<sequence length="51" mass="5569">TSPGLWAVGILHSTATLSPKGVCGLYRLRLMHRLNIFLSHFGHSGWVGPLL</sequence>
<evidence type="ECO:0000313" key="2">
    <source>
        <dbReference type="Proteomes" id="UP001175228"/>
    </source>
</evidence>
<reference evidence="1" key="1">
    <citation type="submission" date="2023-06" db="EMBL/GenBank/DDBJ databases">
        <authorList>
            <consortium name="Lawrence Berkeley National Laboratory"/>
            <person name="Ahrendt S."/>
            <person name="Sahu N."/>
            <person name="Indic B."/>
            <person name="Wong-Bajracharya J."/>
            <person name="Merenyi Z."/>
            <person name="Ke H.-M."/>
            <person name="Monk M."/>
            <person name="Kocsube S."/>
            <person name="Drula E."/>
            <person name="Lipzen A."/>
            <person name="Balint B."/>
            <person name="Henrissat B."/>
            <person name="Andreopoulos B."/>
            <person name="Martin F.M."/>
            <person name="Harder C.B."/>
            <person name="Rigling D."/>
            <person name="Ford K.L."/>
            <person name="Foster G.D."/>
            <person name="Pangilinan J."/>
            <person name="Papanicolaou A."/>
            <person name="Barry K."/>
            <person name="LaButti K."/>
            <person name="Viragh M."/>
            <person name="Koriabine M."/>
            <person name="Yan M."/>
            <person name="Riley R."/>
            <person name="Champramary S."/>
            <person name="Plett K.L."/>
            <person name="Tsai I.J."/>
            <person name="Slot J."/>
            <person name="Sipos G."/>
            <person name="Plett J."/>
            <person name="Nagy L.G."/>
            <person name="Grigoriev I.V."/>
        </authorList>
    </citation>
    <scope>NUCLEOTIDE SEQUENCE</scope>
    <source>
        <strain evidence="1">HWK02</strain>
    </source>
</reference>
<name>A0AA39P186_9AGAR</name>
<gene>
    <name evidence="1" type="ORF">EDD18DRAFT_1218692</name>
</gene>
<accession>A0AA39P186</accession>
<proteinExistence type="predicted"/>
<keyword evidence="2" id="KW-1185">Reference proteome</keyword>
<evidence type="ECO:0000313" key="1">
    <source>
        <dbReference type="EMBL" id="KAK0475309.1"/>
    </source>
</evidence>
<dbReference type="EMBL" id="JAUEPU010000154">
    <property type="protein sequence ID" value="KAK0475309.1"/>
    <property type="molecule type" value="Genomic_DNA"/>
</dbReference>
<dbReference type="AlphaFoldDB" id="A0AA39P186"/>
<dbReference type="Proteomes" id="UP001175228">
    <property type="component" value="Unassembled WGS sequence"/>
</dbReference>
<feature type="non-terminal residue" evidence="1">
    <location>
        <position position="51"/>
    </location>
</feature>
<organism evidence="1 2">
    <name type="scientific">Armillaria luteobubalina</name>
    <dbReference type="NCBI Taxonomy" id="153913"/>
    <lineage>
        <taxon>Eukaryota</taxon>
        <taxon>Fungi</taxon>
        <taxon>Dikarya</taxon>
        <taxon>Basidiomycota</taxon>
        <taxon>Agaricomycotina</taxon>
        <taxon>Agaricomycetes</taxon>
        <taxon>Agaricomycetidae</taxon>
        <taxon>Agaricales</taxon>
        <taxon>Marasmiineae</taxon>
        <taxon>Physalacriaceae</taxon>
        <taxon>Armillaria</taxon>
    </lineage>
</organism>